<dbReference type="PANTHER" id="PTHR22946">
    <property type="entry name" value="DIENELACTONE HYDROLASE DOMAIN-CONTAINING PROTEIN-RELATED"/>
    <property type="match status" value="1"/>
</dbReference>
<dbReference type="Proteomes" id="UP000007486">
    <property type="component" value="Chromosome"/>
</dbReference>
<keyword evidence="3" id="KW-1185">Reference proteome</keyword>
<evidence type="ECO:0000313" key="3">
    <source>
        <dbReference type="Proteomes" id="UP000007486"/>
    </source>
</evidence>
<dbReference type="HOGENOM" id="CLU_018290_0_0_10"/>
<accession>F0R030</accession>
<dbReference type="InterPro" id="IPR029058">
    <property type="entry name" value="AB_hydrolase_fold"/>
</dbReference>
<evidence type="ECO:0000259" key="1">
    <source>
        <dbReference type="Pfam" id="PF05448"/>
    </source>
</evidence>
<dbReference type="ESTHER" id="bacsh-f0r030">
    <property type="family name" value="Acetyl-esterase_deacetylase"/>
</dbReference>
<dbReference type="OrthoDB" id="9805123at2"/>
<dbReference type="SUPFAM" id="SSF53474">
    <property type="entry name" value="alpha/beta-Hydrolases"/>
    <property type="match status" value="1"/>
</dbReference>
<dbReference type="Pfam" id="PF05448">
    <property type="entry name" value="AXE1"/>
    <property type="match status" value="1"/>
</dbReference>
<gene>
    <name evidence="2" type="ordered locus">Bacsa_1591</name>
</gene>
<dbReference type="AlphaFoldDB" id="F0R030"/>
<reference evidence="2 3" key="1">
    <citation type="journal article" date="2011" name="Stand. Genomic Sci.">
        <title>Complete genome sequence of Bacteroides salanitronis type strain (BL78).</title>
        <authorList>
            <person name="Gronow S."/>
            <person name="Held B."/>
            <person name="Lucas S."/>
            <person name="Lapidus A."/>
            <person name="Del Rio T.G."/>
            <person name="Nolan M."/>
            <person name="Tice H."/>
            <person name="Deshpande S."/>
            <person name="Cheng J.F."/>
            <person name="Pitluck S."/>
            <person name="Liolios K."/>
            <person name="Pagani I."/>
            <person name="Ivanova N."/>
            <person name="Mavromatis K."/>
            <person name="Pati A."/>
            <person name="Tapia R."/>
            <person name="Han C."/>
            <person name="Goodwin L."/>
            <person name="Chen A."/>
            <person name="Palaniappan K."/>
            <person name="Land M."/>
            <person name="Hauser L."/>
            <person name="Chang Y.J."/>
            <person name="Jeffries C.D."/>
            <person name="Brambilla E.M."/>
            <person name="Rohde M."/>
            <person name="Goker M."/>
            <person name="Detter J.C."/>
            <person name="Woyke T."/>
            <person name="Bristow J."/>
            <person name="Markowitz V."/>
            <person name="Hugenholtz P."/>
            <person name="Kyrpides N.C."/>
            <person name="Klenk H.P."/>
            <person name="Eisen J.A."/>
        </authorList>
    </citation>
    <scope>NUCLEOTIDE SEQUENCE [LARGE SCALE GENOMIC DNA]</scope>
    <source>
        <strain evidence="2 3">DSM 18170</strain>
    </source>
</reference>
<dbReference type="KEGG" id="bsa:Bacsa_1591"/>
<dbReference type="STRING" id="667015.Bacsa_1591"/>
<dbReference type="RefSeq" id="WP_013617587.1">
    <property type="nucleotide sequence ID" value="NC_015164.1"/>
</dbReference>
<dbReference type="InterPro" id="IPR008391">
    <property type="entry name" value="AXE1_dom"/>
</dbReference>
<sequence length="662" mass="73771">MKNIAKCMLGLVGVCLPLAAQNDFRALGWSQSTAYHSYLMREVHRQYLDRQMELSEACASKEGVREYIDECVARYKRIVGDFPERGALNARVVGKVKGSGYTIEKILFESLPGRYVTAHLYLPDNGAEKHPASLELCGHGLWGKGPSSRSARLMAVNGIAVLVVDPIGQGERLQLIDAEGKPLTRGATTEHTLLNAGLNLIGTSLAAQEFWDNSRALDYLMTRSDIDGDKIGVYGSSGGGTQTAYFLGLDKRVKVAAICSFFSTRERTIEMQGPSDGCQHIPYEGRERLEVPDFALMMAPRPLLILSGRYDFVDLWGAEQGFQELKKCYAALGYPEKVDMLEVETGHGLGHEKQMKLVRWFKQWLQGISDAEVVEAPDDRFTLQETNCTDKGQVNVALPGAVSLMEENLRAYQDGQAGRDDFVKQGHEAIKGKMLELLGLKSLPQSPIRIEETGHESLRGYEQYTYQLVREGEMPVPCVVLVPETVRPDSPVEIHLHEAGKQAFLGEYTNYSASLTDGTILIAADFRGLGETADPAFYTDAKYWNWEYRIAMTSMHAGRPLMGQRVTDFLTLLDFCSQAEALKGHPVRVVADGVYAPVTLHAAFLDNRIGEASLSRSVKSWKSYLENPMQRDMYSNVLYGVLRYYDLPDLLRLCKGRVRYAD</sequence>
<protein>
    <recommendedName>
        <fullName evidence="1">Acetyl xylan esterase domain-containing protein</fullName>
    </recommendedName>
</protein>
<organism evidence="2 3">
    <name type="scientific">Phocaeicola salanitronis (strain DSM 18170 / JCM 13657 / CCUG 60908 / BL78)</name>
    <name type="common">Bacteroides salanitronis</name>
    <dbReference type="NCBI Taxonomy" id="667015"/>
    <lineage>
        <taxon>Bacteria</taxon>
        <taxon>Pseudomonadati</taxon>
        <taxon>Bacteroidota</taxon>
        <taxon>Bacteroidia</taxon>
        <taxon>Bacteroidales</taxon>
        <taxon>Bacteroidaceae</taxon>
        <taxon>Phocaeicola</taxon>
    </lineage>
</organism>
<dbReference type="EMBL" id="CP002530">
    <property type="protein sequence ID" value="ADY36156.1"/>
    <property type="molecule type" value="Genomic_DNA"/>
</dbReference>
<name>F0R030_PHOSB</name>
<dbReference type="eggNOG" id="COG1506">
    <property type="taxonomic scope" value="Bacteria"/>
</dbReference>
<feature type="domain" description="Acetyl xylan esterase" evidence="1">
    <location>
        <begin position="105"/>
        <end position="273"/>
    </location>
</feature>
<dbReference type="PANTHER" id="PTHR22946:SF8">
    <property type="entry name" value="ACETYL XYLAN ESTERASE DOMAIN-CONTAINING PROTEIN"/>
    <property type="match status" value="1"/>
</dbReference>
<dbReference type="Gene3D" id="3.40.50.1820">
    <property type="entry name" value="alpha/beta hydrolase"/>
    <property type="match status" value="2"/>
</dbReference>
<dbReference type="InterPro" id="IPR050261">
    <property type="entry name" value="FrsA_esterase"/>
</dbReference>
<proteinExistence type="predicted"/>
<evidence type="ECO:0000313" key="2">
    <source>
        <dbReference type="EMBL" id="ADY36156.1"/>
    </source>
</evidence>